<protein>
    <recommendedName>
        <fullName evidence="3">HK97 gp10 family phage protein</fullName>
    </recommendedName>
</protein>
<proteinExistence type="predicted"/>
<dbReference type="InterPro" id="IPR010064">
    <property type="entry name" value="HK97-gp10_tail"/>
</dbReference>
<reference evidence="1 2" key="1">
    <citation type="submission" date="2023-07" db="EMBL/GenBank/DDBJ databases">
        <title>Sequencing the genomes of 1000 actinobacteria strains.</title>
        <authorList>
            <person name="Klenk H.-P."/>
        </authorList>
    </citation>
    <scope>NUCLEOTIDE SEQUENCE [LARGE SCALE GENOMIC DNA]</scope>
    <source>
        <strain evidence="1 2">DSM 40229</strain>
    </source>
</reference>
<keyword evidence="2" id="KW-1185">Reference proteome</keyword>
<dbReference type="RefSeq" id="WP_306886292.1">
    <property type="nucleotide sequence ID" value="NZ_BMSM01000003.1"/>
</dbReference>
<dbReference type="EMBL" id="JAURUD010000001">
    <property type="protein sequence ID" value="MDP9682365.1"/>
    <property type="molecule type" value="Genomic_DNA"/>
</dbReference>
<sequence length="156" mass="17638">MARFRSTGRLRLGTSVSTQINTRQYERGLRRWFGGMSDDVKRAVEATRIDVQNEARRRVPVKTGRLRSSIVSRAEGSGRSVGYVIGTNVVYAAAIEYGLDEFDIFPKKKKALYWPGAAHPVAKVHHPGIKAQPYLRPAIEMTEIFWRAHASQIGRR</sequence>
<dbReference type="Pfam" id="PF04883">
    <property type="entry name" value="HK97-gp10_like"/>
    <property type="match status" value="1"/>
</dbReference>
<gene>
    <name evidence="1" type="ORF">J2S47_002867</name>
</gene>
<organism evidence="1 2">
    <name type="scientific">Streptomyces griseoviridis</name>
    <dbReference type="NCBI Taxonomy" id="45398"/>
    <lineage>
        <taxon>Bacteria</taxon>
        <taxon>Bacillati</taxon>
        <taxon>Actinomycetota</taxon>
        <taxon>Actinomycetes</taxon>
        <taxon>Kitasatosporales</taxon>
        <taxon>Streptomycetaceae</taxon>
        <taxon>Streptomyces</taxon>
    </lineage>
</organism>
<dbReference type="Proteomes" id="UP001231675">
    <property type="component" value="Unassembled WGS sequence"/>
</dbReference>
<evidence type="ECO:0000313" key="1">
    <source>
        <dbReference type="EMBL" id="MDP9682365.1"/>
    </source>
</evidence>
<name>A0ABT9LF85_STRGD</name>
<evidence type="ECO:0000313" key="2">
    <source>
        <dbReference type="Proteomes" id="UP001231675"/>
    </source>
</evidence>
<dbReference type="GeneID" id="91551818"/>
<accession>A0ABT9LF85</accession>
<evidence type="ECO:0008006" key="3">
    <source>
        <dbReference type="Google" id="ProtNLM"/>
    </source>
</evidence>
<comment type="caution">
    <text evidence="1">The sequence shown here is derived from an EMBL/GenBank/DDBJ whole genome shotgun (WGS) entry which is preliminary data.</text>
</comment>